<dbReference type="EMBL" id="STGY01000052">
    <property type="protein sequence ID" value="THV41114.1"/>
    <property type="molecule type" value="Genomic_DNA"/>
</dbReference>
<name>A0A4S8QK44_9ACTN</name>
<feature type="region of interest" description="Disordered" evidence="1">
    <location>
        <begin position="1"/>
        <end position="24"/>
    </location>
</feature>
<evidence type="ECO:0000313" key="3">
    <source>
        <dbReference type="Proteomes" id="UP000308760"/>
    </source>
</evidence>
<protein>
    <recommendedName>
        <fullName evidence="4">DUF5319 domain-containing protein</fullName>
    </recommendedName>
</protein>
<gene>
    <name evidence="2" type="ORF">FAB82_13190</name>
</gene>
<proteinExistence type="predicted"/>
<accession>A0A4S8QK44</accession>
<dbReference type="Proteomes" id="UP000308760">
    <property type="component" value="Unassembled WGS sequence"/>
</dbReference>
<reference evidence="2 3" key="2">
    <citation type="submission" date="2019-05" db="EMBL/GenBank/DDBJ databases">
        <title>Glycomyces buryatensis sp. nov.</title>
        <authorList>
            <person name="Nikitina E."/>
        </authorList>
    </citation>
    <scope>NUCLEOTIDE SEQUENCE [LARGE SCALE GENOMIC DNA]</scope>
    <source>
        <strain evidence="2 3">18</strain>
    </source>
</reference>
<organism evidence="2 3">
    <name type="scientific">Glycomyces buryatensis</name>
    <dbReference type="NCBI Taxonomy" id="2570927"/>
    <lineage>
        <taxon>Bacteria</taxon>
        <taxon>Bacillati</taxon>
        <taxon>Actinomycetota</taxon>
        <taxon>Actinomycetes</taxon>
        <taxon>Glycomycetales</taxon>
        <taxon>Glycomycetaceae</taxon>
        <taxon>Glycomyces</taxon>
    </lineage>
</organism>
<keyword evidence="3" id="KW-1185">Reference proteome</keyword>
<feature type="compositionally biased region" description="Basic and acidic residues" evidence="1">
    <location>
        <begin position="13"/>
        <end position="24"/>
    </location>
</feature>
<dbReference type="OrthoDB" id="3476210at2"/>
<evidence type="ECO:0000313" key="2">
    <source>
        <dbReference type="EMBL" id="THV41114.1"/>
    </source>
</evidence>
<dbReference type="Pfam" id="PF17252">
    <property type="entry name" value="DUF5319"/>
    <property type="match status" value="1"/>
</dbReference>
<sequence>MRQVGATLGGVYEEPRDPFADDPDHTDAVLRFEPDLDESDRADLLEDLHELEMFEQVLRPQGFRGVVVDCADCDESHYFTWGLLMSNLRTLLNDNSAQVHEPAYDPDPAHYVTWDYARGYSDCYLSRHDDELGS</sequence>
<comment type="caution">
    <text evidence="2">The sequence shown here is derived from an EMBL/GenBank/DDBJ whole genome shotgun (WGS) entry which is preliminary data.</text>
</comment>
<evidence type="ECO:0008006" key="4">
    <source>
        <dbReference type="Google" id="ProtNLM"/>
    </source>
</evidence>
<dbReference type="InterPro" id="IPR035165">
    <property type="entry name" value="DUF5319"/>
</dbReference>
<dbReference type="AlphaFoldDB" id="A0A4S8QK44"/>
<evidence type="ECO:0000256" key="1">
    <source>
        <dbReference type="SAM" id="MobiDB-lite"/>
    </source>
</evidence>
<reference evidence="3" key="1">
    <citation type="submission" date="2019-04" db="EMBL/GenBank/DDBJ databases">
        <title>Nocardioides xinjiangensis sp. nov.</title>
        <authorList>
            <person name="Liu S."/>
        </authorList>
    </citation>
    <scope>NUCLEOTIDE SEQUENCE [LARGE SCALE GENOMIC DNA]</scope>
    <source>
        <strain evidence="3">18</strain>
    </source>
</reference>